<dbReference type="SUPFAM" id="SSF56112">
    <property type="entry name" value="Protein kinase-like (PK-like)"/>
    <property type="match status" value="1"/>
</dbReference>
<dbReference type="SMART" id="SM00220">
    <property type="entry name" value="S_TKc"/>
    <property type="match status" value="1"/>
</dbReference>
<dbReference type="GO" id="GO:0005524">
    <property type="term" value="F:ATP binding"/>
    <property type="evidence" value="ECO:0007669"/>
    <property type="project" value="InterPro"/>
</dbReference>
<evidence type="ECO:0000313" key="3">
    <source>
        <dbReference type="Proteomes" id="UP000184267"/>
    </source>
</evidence>
<dbReference type="Proteomes" id="UP000184267">
    <property type="component" value="Unassembled WGS sequence"/>
</dbReference>
<dbReference type="GO" id="GO:0004672">
    <property type="term" value="F:protein kinase activity"/>
    <property type="evidence" value="ECO:0007669"/>
    <property type="project" value="InterPro"/>
</dbReference>
<evidence type="ECO:0000313" key="2">
    <source>
        <dbReference type="EMBL" id="OJT15428.1"/>
    </source>
</evidence>
<keyword evidence="3" id="KW-1185">Reference proteome</keyword>
<dbReference type="PROSITE" id="PS50011">
    <property type="entry name" value="PROTEIN_KINASE_DOM"/>
    <property type="match status" value="1"/>
</dbReference>
<reference evidence="2 3" key="1">
    <citation type="submission" date="2016-10" db="EMBL/GenBank/DDBJ databases">
        <title>Genome sequence of the basidiomycete white-rot fungus Trametes pubescens.</title>
        <authorList>
            <person name="Makela M.R."/>
            <person name="Granchi Z."/>
            <person name="Peng M."/>
            <person name="De Vries R.P."/>
            <person name="Grigoriev I."/>
            <person name="Riley R."/>
            <person name="Hilden K."/>
        </authorList>
    </citation>
    <scope>NUCLEOTIDE SEQUENCE [LARGE SCALE GENOMIC DNA]</scope>
    <source>
        <strain evidence="2 3">FBCC735</strain>
    </source>
</reference>
<dbReference type="OrthoDB" id="5987198at2759"/>
<gene>
    <name evidence="2" type="ORF">TRAPUB_8016</name>
</gene>
<dbReference type="EMBL" id="MNAD01000163">
    <property type="protein sequence ID" value="OJT15428.1"/>
    <property type="molecule type" value="Genomic_DNA"/>
</dbReference>
<feature type="domain" description="Protein kinase" evidence="1">
    <location>
        <begin position="1"/>
        <end position="346"/>
    </location>
</feature>
<proteinExistence type="predicted"/>
<dbReference type="OMA" id="CSEDYTP"/>
<evidence type="ECO:0000259" key="1">
    <source>
        <dbReference type="PROSITE" id="PS50011"/>
    </source>
</evidence>
<dbReference type="InterPro" id="IPR000719">
    <property type="entry name" value="Prot_kinase_dom"/>
</dbReference>
<dbReference type="InterPro" id="IPR011009">
    <property type="entry name" value="Kinase-like_dom_sf"/>
</dbReference>
<dbReference type="STRING" id="154538.A0A1M2W6F0"/>
<organism evidence="2 3">
    <name type="scientific">Trametes pubescens</name>
    <name type="common">White-rot fungus</name>
    <dbReference type="NCBI Taxonomy" id="154538"/>
    <lineage>
        <taxon>Eukaryota</taxon>
        <taxon>Fungi</taxon>
        <taxon>Dikarya</taxon>
        <taxon>Basidiomycota</taxon>
        <taxon>Agaricomycotina</taxon>
        <taxon>Agaricomycetes</taxon>
        <taxon>Polyporales</taxon>
        <taxon>Polyporaceae</taxon>
        <taxon>Trametes</taxon>
    </lineage>
</organism>
<sequence length="370" mass="43456">MSEVPVLPTRTSLSGPEKLSEVECWWRDHQGWLAERGYLLRPRYRPDWKPSWLVKKQSSLMRHEDWYRPQQPFLLDAVRVADDSLVMLKQVKKSLYPEEVTLHQYLLSEPLLSDPRNHTVPLLEVLDVPDDEDAVLLVMPIFRECNNPAWTTVGEVVAFLAQVLEGTQFMHEHHFAHRDCQAPNILYDPRPLYPNMFHPRVTDKSRDWKGTAKHSTRTLNPVKYYFIDFGLSRRYDPKDGPPREHPILGGDKSVPEFRNWNGELLDPFPTDIYYLGNIIRINIMKYYRGVEFLEPLVQDMVQDDPSKRPTIQDVIRRFDKLVKPLGSRKLRSRLIYRKETPSDAFIQRIAHAFRTARYILARKPAIPQPP</sequence>
<name>A0A1M2W6F0_TRAPU</name>
<accession>A0A1M2W6F0</accession>
<dbReference type="Gene3D" id="1.10.510.10">
    <property type="entry name" value="Transferase(Phosphotransferase) domain 1"/>
    <property type="match status" value="1"/>
</dbReference>
<protein>
    <recommendedName>
        <fullName evidence="1">Protein kinase domain-containing protein</fullName>
    </recommendedName>
</protein>
<dbReference type="AlphaFoldDB" id="A0A1M2W6F0"/>
<comment type="caution">
    <text evidence="2">The sequence shown here is derived from an EMBL/GenBank/DDBJ whole genome shotgun (WGS) entry which is preliminary data.</text>
</comment>